<dbReference type="EMBL" id="AOIL01000064">
    <property type="protein sequence ID" value="ELY86168.1"/>
    <property type="molecule type" value="Genomic_DNA"/>
</dbReference>
<proteinExistence type="predicted"/>
<sequence length="165" mass="16844">MALQKVTLEYDLDRDGTELGTHGISDIIDDGTDVVVDAVDAGVSVTLTGIGTFSDWNYLEGNFQGFSDRGAKALNNAFKSASPFVTALSHFGESGEVNSCSACIATGLVAIDVGVGKATTAGCTAITGGVGTLGCAVFFNTLADLAVQYGAEEGLQRACEEASLC</sequence>
<comment type="caution">
    <text evidence="1">The sequence shown here is derived from an EMBL/GenBank/DDBJ whole genome shotgun (WGS) entry which is preliminary data.</text>
</comment>
<protein>
    <submittedName>
        <fullName evidence="1">Uncharacterized protein</fullName>
    </submittedName>
</protein>
<evidence type="ECO:0000313" key="1">
    <source>
        <dbReference type="EMBL" id="ELY86168.1"/>
    </source>
</evidence>
<reference evidence="1 2" key="1">
    <citation type="journal article" date="2014" name="PLoS Genet.">
        <title>Phylogenetically driven sequencing of extremely halophilic archaea reveals strategies for static and dynamic osmo-response.</title>
        <authorList>
            <person name="Becker E.A."/>
            <person name="Seitzer P.M."/>
            <person name="Tritt A."/>
            <person name="Larsen D."/>
            <person name="Krusor M."/>
            <person name="Yao A.I."/>
            <person name="Wu D."/>
            <person name="Madern D."/>
            <person name="Eisen J.A."/>
            <person name="Darling A.E."/>
            <person name="Facciotti M.T."/>
        </authorList>
    </citation>
    <scope>NUCLEOTIDE SEQUENCE [LARGE SCALE GENOMIC DNA]</scope>
    <source>
        <strain evidence="1 2">DSM 12281</strain>
    </source>
</reference>
<dbReference type="AlphaFoldDB" id="L9ZLW5"/>
<dbReference type="Proteomes" id="UP000011648">
    <property type="component" value="Unassembled WGS sequence"/>
</dbReference>
<evidence type="ECO:0000313" key="2">
    <source>
        <dbReference type="Proteomes" id="UP000011648"/>
    </source>
</evidence>
<name>L9ZLW5_9EURY</name>
<dbReference type="RefSeq" id="WP_006827383.1">
    <property type="nucleotide sequence ID" value="NZ_AOIL01000064.1"/>
</dbReference>
<accession>L9ZLW5</accession>
<gene>
    <name evidence="1" type="ORF">C484_18857</name>
</gene>
<keyword evidence="2" id="KW-1185">Reference proteome</keyword>
<organism evidence="1 2">
    <name type="scientific">Natrialba taiwanensis DSM 12281</name>
    <dbReference type="NCBI Taxonomy" id="1230458"/>
    <lineage>
        <taxon>Archaea</taxon>
        <taxon>Methanobacteriati</taxon>
        <taxon>Methanobacteriota</taxon>
        <taxon>Stenosarchaea group</taxon>
        <taxon>Halobacteria</taxon>
        <taxon>Halobacteriales</taxon>
        <taxon>Natrialbaceae</taxon>
        <taxon>Natrialba</taxon>
    </lineage>
</organism>